<organism evidence="3 4">
    <name type="scientific">Hymenochirus boettgeri</name>
    <name type="common">Congo dwarf clawed frog</name>
    <dbReference type="NCBI Taxonomy" id="247094"/>
    <lineage>
        <taxon>Eukaryota</taxon>
        <taxon>Metazoa</taxon>
        <taxon>Chordata</taxon>
        <taxon>Craniata</taxon>
        <taxon>Vertebrata</taxon>
        <taxon>Euteleostomi</taxon>
        <taxon>Amphibia</taxon>
        <taxon>Batrachia</taxon>
        <taxon>Anura</taxon>
        <taxon>Pipoidea</taxon>
        <taxon>Pipidae</taxon>
        <taxon>Pipinae</taxon>
        <taxon>Hymenochirus</taxon>
    </lineage>
</organism>
<protein>
    <recommendedName>
        <fullName evidence="5">Calnexin</fullName>
    </recommendedName>
</protein>
<sequence>SKPGVVGQMMAAAEERPWLWIVYILTVALPVFLVILFCCSGKKQPSDAGYKKTDAPQPDVKEEEEEEEEKANKVEEEEEEEESEKQEMQEEADGDEDQGSQEEEDAEVESKPKEDDNTNRSPRNRKPRRD</sequence>
<keyword evidence="4" id="KW-1185">Reference proteome</keyword>
<keyword evidence="2" id="KW-0472">Membrane</keyword>
<evidence type="ECO:0008006" key="5">
    <source>
        <dbReference type="Google" id="ProtNLM"/>
    </source>
</evidence>
<evidence type="ECO:0000313" key="3">
    <source>
        <dbReference type="EMBL" id="KAG8429035.1"/>
    </source>
</evidence>
<feature type="transmembrane region" description="Helical" evidence="2">
    <location>
        <begin position="20"/>
        <end position="39"/>
    </location>
</feature>
<dbReference type="EMBL" id="JAACNH010015133">
    <property type="protein sequence ID" value="KAG8429035.1"/>
    <property type="molecule type" value="Genomic_DNA"/>
</dbReference>
<evidence type="ECO:0000256" key="1">
    <source>
        <dbReference type="SAM" id="MobiDB-lite"/>
    </source>
</evidence>
<evidence type="ECO:0000256" key="2">
    <source>
        <dbReference type="SAM" id="Phobius"/>
    </source>
</evidence>
<proteinExistence type="predicted"/>
<feature type="region of interest" description="Disordered" evidence="1">
    <location>
        <begin position="42"/>
        <end position="130"/>
    </location>
</feature>
<accession>A0A8T2I754</accession>
<comment type="caution">
    <text evidence="3">The sequence shown here is derived from an EMBL/GenBank/DDBJ whole genome shotgun (WGS) entry which is preliminary data.</text>
</comment>
<evidence type="ECO:0000313" key="4">
    <source>
        <dbReference type="Proteomes" id="UP000812440"/>
    </source>
</evidence>
<feature type="compositionally biased region" description="Acidic residues" evidence="1">
    <location>
        <begin position="61"/>
        <end position="107"/>
    </location>
</feature>
<reference evidence="3" key="1">
    <citation type="thesis" date="2020" institute="ProQuest LLC" country="789 East Eisenhower Parkway, Ann Arbor, MI, USA">
        <title>Comparative Genomics and Chromosome Evolution.</title>
        <authorList>
            <person name="Mudd A.B."/>
        </authorList>
    </citation>
    <scope>NUCLEOTIDE SEQUENCE</scope>
    <source>
        <strain evidence="3">Female2</strain>
        <tissue evidence="3">Blood</tissue>
    </source>
</reference>
<dbReference type="OrthoDB" id="1938156at2759"/>
<dbReference type="Proteomes" id="UP000812440">
    <property type="component" value="Unassembled WGS sequence"/>
</dbReference>
<dbReference type="AlphaFoldDB" id="A0A8T2I754"/>
<gene>
    <name evidence="3" type="ORF">GDO86_018462</name>
</gene>
<name>A0A8T2I754_9PIPI</name>
<keyword evidence="2" id="KW-0812">Transmembrane</keyword>
<keyword evidence="2" id="KW-1133">Transmembrane helix</keyword>
<feature type="non-terminal residue" evidence="3">
    <location>
        <position position="130"/>
    </location>
</feature>
<feature type="compositionally biased region" description="Basic and acidic residues" evidence="1">
    <location>
        <begin position="108"/>
        <end position="118"/>
    </location>
</feature>